<evidence type="ECO:0000313" key="2">
    <source>
        <dbReference type="EMBL" id="PON42785.1"/>
    </source>
</evidence>
<keyword evidence="3" id="KW-1185">Reference proteome</keyword>
<gene>
    <name evidence="2" type="ORF">PanWU01x14_279110</name>
</gene>
<evidence type="ECO:0000256" key="1">
    <source>
        <dbReference type="SAM" id="MobiDB-lite"/>
    </source>
</evidence>
<organism evidence="2 3">
    <name type="scientific">Parasponia andersonii</name>
    <name type="common">Sponia andersonii</name>
    <dbReference type="NCBI Taxonomy" id="3476"/>
    <lineage>
        <taxon>Eukaryota</taxon>
        <taxon>Viridiplantae</taxon>
        <taxon>Streptophyta</taxon>
        <taxon>Embryophyta</taxon>
        <taxon>Tracheophyta</taxon>
        <taxon>Spermatophyta</taxon>
        <taxon>Magnoliopsida</taxon>
        <taxon>eudicotyledons</taxon>
        <taxon>Gunneridae</taxon>
        <taxon>Pentapetalae</taxon>
        <taxon>rosids</taxon>
        <taxon>fabids</taxon>
        <taxon>Rosales</taxon>
        <taxon>Cannabaceae</taxon>
        <taxon>Parasponia</taxon>
    </lineage>
</organism>
<accession>A0A2P5B1Y9</accession>
<proteinExistence type="predicted"/>
<protein>
    <submittedName>
        <fullName evidence="2">Uncharacterized protein</fullName>
    </submittedName>
</protein>
<dbReference type="Proteomes" id="UP000237105">
    <property type="component" value="Unassembled WGS sequence"/>
</dbReference>
<dbReference type="EMBL" id="JXTB01000383">
    <property type="protein sequence ID" value="PON42785.1"/>
    <property type="molecule type" value="Genomic_DNA"/>
</dbReference>
<name>A0A2P5B1Y9_PARAD</name>
<comment type="caution">
    <text evidence="2">The sequence shown here is derived from an EMBL/GenBank/DDBJ whole genome shotgun (WGS) entry which is preliminary data.</text>
</comment>
<evidence type="ECO:0000313" key="3">
    <source>
        <dbReference type="Proteomes" id="UP000237105"/>
    </source>
</evidence>
<feature type="region of interest" description="Disordered" evidence="1">
    <location>
        <begin position="1"/>
        <end position="22"/>
    </location>
</feature>
<sequence>MPRGRLSSRTGHKGGTPSDTCLKLSEAGAESIPGPRRFSLIQFLSRQLKVRSLEGLPPEDHGRQCTTPDLDRTFNTILGRCGYWANRPGRTAVCQSLDPDRLES</sequence>
<dbReference type="AlphaFoldDB" id="A0A2P5B1Y9"/>
<reference evidence="3" key="1">
    <citation type="submission" date="2016-06" db="EMBL/GenBank/DDBJ databases">
        <title>Parallel loss of symbiosis genes in relatives of nitrogen-fixing non-legume Parasponia.</title>
        <authorList>
            <person name="Van Velzen R."/>
            <person name="Holmer R."/>
            <person name="Bu F."/>
            <person name="Rutten L."/>
            <person name="Van Zeijl A."/>
            <person name="Liu W."/>
            <person name="Santuari L."/>
            <person name="Cao Q."/>
            <person name="Sharma T."/>
            <person name="Shen D."/>
            <person name="Roswanjaya Y."/>
            <person name="Wardhani T."/>
            <person name="Kalhor M.S."/>
            <person name="Jansen J."/>
            <person name="Van den Hoogen J."/>
            <person name="Gungor B."/>
            <person name="Hartog M."/>
            <person name="Hontelez J."/>
            <person name="Verver J."/>
            <person name="Yang W.-C."/>
            <person name="Schijlen E."/>
            <person name="Repin R."/>
            <person name="Schilthuizen M."/>
            <person name="Schranz E."/>
            <person name="Heidstra R."/>
            <person name="Miyata K."/>
            <person name="Fedorova E."/>
            <person name="Kohlen W."/>
            <person name="Bisseling T."/>
            <person name="Smit S."/>
            <person name="Geurts R."/>
        </authorList>
    </citation>
    <scope>NUCLEOTIDE SEQUENCE [LARGE SCALE GENOMIC DNA]</scope>
    <source>
        <strain evidence="3">cv. WU1-14</strain>
    </source>
</reference>